<keyword evidence="8 14" id="KW-0963">Cytoplasm</keyword>
<feature type="binding site" evidence="14 15">
    <location>
        <position position="76"/>
    </location>
    <ligand>
        <name>a divalent metal cation</name>
        <dbReference type="ChEBI" id="CHEBI:60240"/>
    </ligand>
</feature>
<keyword evidence="12 14" id="KW-0378">Hydrolase</keyword>
<dbReference type="OrthoDB" id="9803420at2"/>
<dbReference type="Gene3D" id="3.30.420.10">
    <property type="entry name" value="Ribonuclease H-like superfamily/Ribonuclease H"/>
    <property type="match status" value="1"/>
</dbReference>
<dbReference type="NCBIfam" id="NF000595">
    <property type="entry name" value="PRK00015.1-3"/>
    <property type="match status" value="1"/>
</dbReference>
<keyword evidence="19" id="KW-1185">Reference proteome</keyword>
<feature type="domain" description="RNase H type-2" evidence="17">
    <location>
        <begin position="69"/>
        <end position="252"/>
    </location>
</feature>
<evidence type="ECO:0000256" key="7">
    <source>
        <dbReference type="ARBA" id="ARBA00019179"/>
    </source>
</evidence>
<accession>A0A0J8GIU3</accession>
<dbReference type="EC" id="3.1.26.4" evidence="6 14"/>
<evidence type="ECO:0000256" key="12">
    <source>
        <dbReference type="ARBA" id="ARBA00022801"/>
    </source>
</evidence>
<keyword evidence="13 14" id="KW-0464">Manganese</keyword>
<feature type="binding site" evidence="14 15">
    <location>
        <position position="75"/>
    </location>
    <ligand>
        <name>a divalent metal cation</name>
        <dbReference type="ChEBI" id="CHEBI:60240"/>
    </ligand>
</feature>
<dbReference type="PROSITE" id="PS51975">
    <property type="entry name" value="RNASE_H_2"/>
    <property type="match status" value="1"/>
</dbReference>
<evidence type="ECO:0000259" key="17">
    <source>
        <dbReference type="PROSITE" id="PS51975"/>
    </source>
</evidence>
<organism evidence="18 19">
    <name type="scientific">Listeria fleischmannii 1991</name>
    <dbReference type="NCBI Taxonomy" id="1430899"/>
    <lineage>
        <taxon>Bacteria</taxon>
        <taxon>Bacillati</taxon>
        <taxon>Bacillota</taxon>
        <taxon>Bacilli</taxon>
        <taxon>Bacillales</taxon>
        <taxon>Listeriaceae</taxon>
        <taxon>Listeria</taxon>
    </lineage>
</organism>
<dbReference type="HAMAP" id="MF_00052_B">
    <property type="entry name" value="RNase_HII_B"/>
    <property type="match status" value="1"/>
</dbReference>
<dbReference type="NCBIfam" id="NF000594">
    <property type="entry name" value="PRK00015.1-1"/>
    <property type="match status" value="1"/>
</dbReference>
<keyword evidence="9 14" id="KW-0540">Nuclease</keyword>
<dbReference type="InterPro" id="IPR024567">
    <property type="entry name" value="RNase_HII/HIII_dom"/>
</dbReference>
<dbReference type="GO" id="GO:0004523">
    <property type="term" value="F:RNA-DNA hybrid ribonuclease activity"/>
    <property type="evidence" value="ECO:0007669"/>
    <property type="project" value="UniProtKB-UniRule"/>
</dbReference>
<dbReference type="EMBL" id="AZHO01000005">
    <property type="protein sequence ID" value="KMT60904.1"/>
    <property type="molecule type" value="Genomic_DNA"/>
</dbReference>
<proteinExistence type="inferred from homology"/>
<reference evidence="18 19" key="1">
    <citation type="journal article" date="2015" name="Genome Biol. Evol.">
        <title>Comparative Genomics of Listeria Sensu Lato: Genus-Wide Differences in Evolutionary Dynamics and the Progressive Gain of Complex, Potentially Pathogenicity-Related Traits through Lateral Gene Transfer.</title>
        <authorList>
            <person name="Chiara M."/>
            <person name="Caruso M."/>
            <person name="D'Erchia A.M."/>
            <person name="Manzari C."/>
            <person name="Fraccalvieri R."/>
            <person name="Goffredo E."/>
            <person name="Latorre L."/>
            <person name="Miccolupo A."/>
            <person name="Padalino I."/>
            <person name="Santagada G."/>
            <person name="Chiocco D."/>
            <person name="Pesole G."/>
            <person name="Horner D.S."/>
            <person name="Parisi A."/>
        </authorList>
    </citation>
    <scope>NUCLEOTIDE SEQUENCE [LARGE SCALE GENOMIC DNA]</scope>
    <source>
        <strain evidence="18 19">1991</strain>
    </source>
</reference>
<dbReference type="RefSeq" id="WP_059139846.1">
    <property type="nucleotide sequence ID" value="NZ_KQ130610.1"/>
</dbReference>
<dbReference type="PANTHER" id="PTHR10954:SF18">
    <property type="entry name" value="RIBONUCLEASE HII"/>
    <property type="match status" value="1"/>
</dbReference>
<dbReference type="InterPro" id="IPR022898">
    <property type="entry name" value="RNase_HII"/>
</dbReference>
<evidence type="ECO:0000256" key="5">
    <source>
        <dbReference type="ARBA" id="ARBA00007383"/>
    </source>
</evidence>
<sequence>MSFSIKEIKEIVNNAQTEDDLAPFIRDQRKGVQTLLESARKKIEKNLLLQKKLATMKQYEKEAFQKGFCHIAGVDEVGRGPLAGPVVAAAVILPEDFNLVGINDSKQLSETKRAFFYDEIKKCAISYHVAIVPHSVIDKVNIYEATKIAMNEALDGLSPSSDFTLIDAMPLKRSVNELSIIKGDSKSVSIAAASILAKVTRDQLMREYDAKYPGYDFSSNMGYGTKKHLEGLAKLGPCDIHRLTFAPVKSYF</sequence>
<dbReference type="Pfam" id="PF01351">
    <property type="entry name" value="RNase_HII"/>
    <property type="match status" value="1"/>
</dbReference>
<dbReference type="PATRIC" id="fig|1430899.3.peg.327"/>
<evidence type="ECO:0000256" key="13">
    <source>
        <dbReference type="ARBA" id="ARBA00023211"/>
    </source>
</evidence>
<comment type="caution">
    <text evidence="18">The sequence shown here is derived from an EMBL/GenBank/DDBJ whole genome shotgun (WGS) entry which is preliminary data.</text>
</comment>
<evidence type="ECO:0000256" key="8">
    <source>
        <dbReference type="ARBA" id="ARBA00022490"/>
    </source>
</evidence>
<evidence type="ECO:0000256" key="6">
    <source>
        <dbReference type="ARBA" id="ARBA00012180"/>
    </source>
</evidence>
<dbReference type="GO" id="GO:0006298">
    <property type="term" value="P:mismatch repair"/>
    <property type="evidence" value="ECO:0007669"/>
    <property type="project" value="TreeGrafter"/>
</dbReference>
<evidence type="ECO:0000313" key="18">
    <source>
        <dbReference type="EMBL" id="KMT60904.1"/>
    </source>
</evidence>
<dbReference type="Proteomes" id="UP000052258">
    <property type="component" value="Unassembled WGS sequence"/>
</dbReference>
<dbReference type="PANTHER" id="PTHR10954">
    <property type="entry name" value="RIBONUCLEASE H2 SUBUNIT A"/>
    <property type="match status" value="1"/>
</dbReference>
<dbReference type="GO" id="GO:0032299">
    <property type="term" value="C:ribonuclease H2 complex"/>
    <property type="evidence" value="ECO:0007669"/>
    <property type="project" value="TreeGrafter"/>
</dbReference>
<dbReference type="AlphaFoldDB" id="A0A0J8GIU3"/>
<comment type="catalytic activity">
    <reaction evidence="1 14 15 16">
        <text>Endonucleolytic cleavage to 5'-phosphomonoester.</text>
        <dbReference type="EC" id="3.1.26.4"/>
    </reaction>
</comment>
<keyword evidence="10 14" id="KW-0479">Metal-binding</keyword>
<evidence type="ECO:0000256" key="16">
    <source>
        <dbReference type="RuleBase" id="RU003515"/>
    </source>
</evidence>
<dbReference type="SUPFAM" id="SSF53098">
    <property type="entry name" value="Ribonuclease H-like"/>
    <property type="match status" value="1"/>
</dbReference>
<evidence type="ECO:0000256" key="11">
    <source>
        <dbReference type="ARBA" id="ARBA00022759"/>
    </source>
</evidence>
<evidence type="ECO:0000256" key="4">
    <source>
        <dbReference type="ARBA" id="ARBA00004496"/>
    </source>
</evidence>
<comment type="cofactor">
    <cofactor evidence="14 15">
        <name>Mn(2+)</name>
        <dbReference type="ChEBI" id="CHEBI:29035"/>
    </cofactor>
    <cofactor evidence="14 15">
        <name>Mg(2+)</name>
        <dbReference type="ChEBI" id="CHEBI:18420"/>
    </cofactor>
    <text evidence="14 15">Manganese or magnesium. Binds 1 divalent metal ion per monomer in the absence of substrate. May bind a second metal ion after substrate binding.</text>
</comment>
<evidence type="ECO:0000313" key="19">
    <source>
        <dbReference type="Proteomes" id="UP000052258"/>
    </source>
</evidence>
<dbReference type="InterPro" id="IPR001352">
    <property type="entry name" value="RNase_HII/HIII"/>
</dbReference>
<evidence type="ECO:0000256" key="9">
    <source>
        <dbReference type="ARBA" id="ARBA00022722"/>
    </source>
</evidence>
<evidence type="ECO:0000256" key="15">
    <source>
        <dbReference type="PROSITE-ProRule" id="PRU01319"/>
    </source>
</evidence>
<dbReference type="CDD" id="cd07182">
    <property type="entry name" value="RNase_HII_bacteria_HII_like"/>
    <property type="match status" value="1"/>
</dbReference>
<dbReference type="InterPro" id="IPR036397">
    <property type="entry name" value="RNaseH_sf"/>
</dbReference>
<keyword evidence="11 14" id="KW-0255">Endonuclease</keyword>
<comment type="cofactor">
    <cofactor evidence="2">
        <name>Mg(2+)</name>
        <dbReference type="ChEBI" id="CHEBI:18420"/>
    </cofactor>
</comment>
<dbReference type="GO" id="GO:0030145">
    <property type="term" value="F:manganese ion binding"/>
    <property type="evidence" value="ECO:0007669"/>
    <property type="project" value="UniProtKB-UniRule"/>
</dbReference>
<feature type="binding site" evidence="14 15">
    <location>
        <position position="167"/>
    </location>
    <ligand>
        <name>a divalent metal cation</name>
        <dbReference type="ChEBI" id="CHEBI:60240"/>
    </ligand>
</feature>
<dbReference type="GO" id="GO:0003723">
    <property type="term" value="F:RNA binding"/>
    <property type="evidence" value="ECO:0007669"/>
    <property type="project" value="UniProtKB-UniRule"/>
</dbReference>
<dbReference type="GO" id="GO:0043137">
    <property type="term" value="P:DNA replication, removal of RNA primer"/>
    <property type="evidence" value="ECO:0007669"/>
    <property type="project" value="TreeGrafter"/>
</dbReference>
<name>A0A0J8GIU3_9LIST</name>
<evidence type="ECO:0000256" key="3">
    <source>
        <dbReference type="ARBA" id="ARBA00004065"/>
    </source>
</evidence>
<dbReference type="FunFam" id="3.30.420.10:FF:000006">
    <property type="entry name" value="Ribonuclease HII"/>
    <property type="match status" value="1"/>
</dbReference>
<comment type="similarity">
    <text evidence="5 14 16">Belongs to the RNase HII family.</text>
</comment>
<dbReference type="GO" id="GO:0005737">
    <property type="term" value="C:cytoplasm"/>
    <property type="evidence" value="ECO:0007669"/>
    <property type="project" value="UniProtKB-SubCell"/>
</dbReference>
<evidence type="ECO:0000256" key="10">
    <source>
        <dbReference type="ARBA" id="ARBA00022723"/>
    </source>
</evidence>
<evidence type="ECO:0000256" key="14">
    <source>
        <dbReference type="HAMAP-Rule" id="MF_00052"/>
    </source>
</evidence>
<comment type="function">
    <text evidence="3 14 16">Endonuclease that specifically degrades the RNA of RNA-DNA hybrids.</text>
</comment>
<gene>
    <name evidence="14" type="primary">rnhB</name>
    <name evidence="18" type="ORF">X560_0324</name>
</gene>
<protein>
    <recommendedName>
        <fullName evidence="7 14">Ribonuclease HII</fullName>
        <shortName evidence="14">RNase HII</shortName>
        <ecNumber evidence="6 14">3.1.26.4</ecNumber>
    </recommendedName>
</protein>
<comment type="subcellular location">
    <subcellularLocation>
        <location evidence="4 14">Cytoplasm</location>
    </subcellularLocation>
</comment>
<dbReference type="InterPro" id="IPR012337">
    <property type="entry name" value="RNaseH-like_sf"/>
</dbReference>
<evidence type="ECO:0000256" key="1">
    <source>
        <dbReference type="ARBA" id="ARBA00000077"/>
    </source>
</evidence>
<evidence type="ECO:0000256" key="2">
    <source>
        <dbReference type="ARBA" id="ARBA00001946"/>
    </source>
</evidence>